<dbReference type="InterPro" id="IPR046848">
    <property type="entry name" value="E_motif"/>
</dbReference>
<dbReference type="SUPFAM" id="SSF48452">
    <property type="entry name" value="TPR-like"/>
    <property type="match status" value="1"/>
</dbReference>
<dbReference type="EMBL" id="KZ305054">
    <property type="protein sequence ID" value="PIA34832.1"/>
    <property type="molecule type" value="Genomic_DNA"/>
</dbReference>
<dbReference type="FunFam" id="1.25.40.10:FF:001214">
    <property type="entry name" value="Pentatricopeptide repeat-containing protein At2g20540"/>
    <property type="match status" value="1"/>
</dbReference>
<keyword evidence="5" id="KW-1185">Reference proteome</keyword>
<dbReference type="FunFam" id="1.25.40.10:FF:000366">
    <property type="entry name" value="Pentatricopeptide (PPR) repeat-containing protein"/>
    <property type="match status" value="1"/>
</dbReference>
<dbReference type="PROSITE" id="PS51375">
    <property type="entry name" value="PPR"/>
    <property type="match status" value="4"/>
</dbReference>
<dbReference type="Proteomes" id="UP000230069">
    <property type="component" value="Unassembled WGS sequence"/>
</dbReference>
<dbReference type="Pfam" id="PF01535">
    <property type="entry name" value="PPR"/>
    <property type="match status" value="3"/>
</dbReference>
<dbReference type="PANTHER" id="PTHR47926">
    <property type="entry name" value="PENTATRICOPEPTIDE REPEAT-CONTAINING PROTEIN"/>
    <property type="match status" value="1"/>
</dbReference>
<dbReference type="AlphaFoldDB" id="A0A2G5CU77"/>
<dbReference type="GO" id="GO:0003723">
    <property type="term" value="F:RNA binding"/>
    <property type="evidence" value="ECO:0007669"/>
    <property type="project" value="InterPro"/>
</dbReference>
<dbReference type="STRING" id="218851.A0A2G5CU77"/>
<comment type="similarity">
    <text evidence="2">Belongs to the PPR family. PCMP-E subfamily.</text>
</comment>
<dbReference type="Pfam" id="PF13041">
    <property type="entry name" value="PPR_2"/>
    <property type="match status" value="3"/>
</dbReference>
<evidence type="ECO:0000256" key="2">
    <source>
        <dbReference type="ARBA" id="ARBA00061659"/>
    </source>
</evidence>
<dbReference type="InterPro" id="IPR011990">
    <property type="entry name" value="TPR-like_helical_dom_sf"/>
</dbReference>
<dbReference type="FunCoup" id="A0A2G5CU77">
    <property type="interactions" value="743"/>
</dbReference>
<accession>A0A2G5CU77</accession>
<feature type="repeat" description="PPR" evidence="3">
    <location>
        <begin position="46"/>
        <end position="80"/>
    </location>
</feature>
<dbReference type="Pfam" id="PF20431">
    <property type="entry name" value="E_motif"/>
    <property type="match status" value="1"/>
</dbReference>
<evidence type="ECO:0000256" key="3">
    <source>
        <dbReference type="PROSITE-ProRule" id="PRU00708"/>
    </source>
</evidence>
<evidence type="ECO:0008006" key="6">
    <source>
        <dbReference type="Google" id="ProtNLM"/>
    </source>
</evidence>
<dbReference type="NCBIfam" id="TIGR00756">
    <property type="entry name" value="PPR"/>
    <property type="match status" value="5"/>
</dbReference>
<dbReference type="InterPro" id="IPR002885">
    <property type="entry name" value="PPR_rpt"/>
</dbReference>
<protein>
    <recommendedName>
        <fullName evidence="6">Pentacotripeptide-repeat region of PRORP domain-containing protein</fullName>
    </recommendedName>
</protein>
<dbReference type="Gene3D" id="1.25.40.10">
    <property type="entry name" value="Tetratricopeptide repeat domain"/>
    <property type="match status" value="4"/>
</dbReference>
<feature type="repeat" description="PPR" evidence="3">
    <location>
        <begin position="116"/>
        <end position="146"/>
    </location>
</feature>
<dbReference type="FunFam" id="1.25.40.10:FF:000422">
    <property type="entry name" value="Pentatricopeptide repeat-containing protein"/>
    <property type="match status" value="1"/>
</dbReference>
<dbReference type="InterPro" id="IPR046960">
    <property type="entry name" value="PPR_At4g14850-like_plant"/>
</dbReference>
<dbReference type="PANTHER" id="PTHR47926:SF540">
    <property type="entry name" value="PENTATRICOPEPTIDE REPEAT-CONTAINING PROTEIN"/>
    <property type="match status" value="1"/>
</dbReference>
<name>A0A2G5CU77_AQUCA</name>
<evidence type="ECO:0000313" key="5">
    <source>
        <dbReference type="Proteomes" id="UP000230069"/>
    </source>
</evidence>
<dbReference type="GO" id="GO:0009451">
    <property type="term" value="P:RNA modification"/>
    <property type="evidence" value="ECO:0007669"/>
    <property type="project" value="InterPro"/>
</dbReference>
<evidence type="ECO:0000256" key="1">
    <source>
        <dbReference type="ARBA" id="ARBA00022737"/>
    </source>
</evidence>
<keyword evidence="1" id="KW-0677">Repeat</keyword>
<reference evidence="4 5" key="1">
    <citation type="submission" date="2017-09" db="EMBL/GenBank/DDBJ databases">
        <title>WGS assembly of Aquilegia coerulea Goldsmith.</title>
        <authorList>
            <person name="Hodges S."/>
            <person name="Kramer E."/>
            <person name="Nordborg M."/>
            <person name="Tomkins J."/>
            <person name="Borevitz J."/>
            <person name="Derieg N."/>
            <person name="Yan J."/>
            <person name="Mihaltcheva S."/>
            <person name="Hayes R.D."/>
            <person name="Rokhsar D."/>
        </authorList>
    </citation>
    <scope>NUCLEOTIDE SEQUENCE [LARGE SCALE GENOMIC DNA]</scope>
    <source>
        <strain evidence="5">cv. Goldsmith</strain>
    </source>
</reference>
<dbReference type="InParanoid" id="A0A2G5CU77"/>
<evidence type="ECO:0000313" key="4">
    <source>
        <dbReference type="EMBL" id="PIA34832.1"/>
    </source>
</evidence>
<proteinExistence type="inferred from homology"/>
<organism evidence="4 5">
    <name type="scientific">Aquilegia coerulea</name>
    <name type="common">Rocky mountain columbine</name>
    <dbReference type="NCBI Taxonomy" id="218851"/>
    <lineage>
        <taxon>Eukaryota</taxon>
        <taxon>Viridiplantae</taxon>
        <taxon>Streptophyta</taxon>
        <taxon>Embryophyta</taxon>
        <taxon>Tracheophyta</taxon>
        <taxon>Spermatophyta</taxon>
        <taxon>Magnoliopsida</taxon>
        <taxon>Ranunculales</taxon>
        <taxon>Ranunculaceae</taxon>
        <taxon>Thalictroideae</taxon>
        <taxon>Aquilegia</taxon>
    </lineage>
</organism>
<gene>
    <name evidence="4" type="ORF">AQUCO_03700247v1</name>
</gene>
<feature type="repeat" description="PPR" evidence="3">
    <location>
        <begin position="147"/>
        <end position="181"/>
    </location>
</feature>
<dbReference type="OrthoDB" id="185373at2759"/>
<sequence>MNSLKQIHAHTLRNGTDQFKFLILKLLQIPNISYAHKLFDTIPQPNSFLYNKLIQAYYTHGPYHQCFYLYSQMHLHGFMPNEHSFTFLFAACASLLSPQQGEKIHAHFVKLGFHVDPFAVTALVDMYAKCGLVSLARKVFDEMNERDVPAWNSMITGYAKRGDLMEARELFELMPCRNVVSWTTMISGYSQNRRYEDALEMYIRLEGDRNVKPNEVTIASVLPACANLGALEMGERIEALVRQKGFAKNLFVSNALLEMYAKCGKIEKAGRVFEEIGWARNLCSWNSMIMGLAVHGRWKAGLELFHEMLNRGTSPDDITFVGVLLACTHGGLVEQGKRFFESMQEEFSITPKLQHYGCMVDLLGRAGLLNEAYDIINKMPMQPDSVVWGALLGACSFYGNVELAEKAAEFLFKLEPGNPGNYVILSNVYASTGRWDGVARVRKFMKGNQVTKAVGYSFIEVDGTIHKFFVESQSHSRSDEIYPLLDEVSNKMKLIGSVSDIASEIESHG</sequence>
<feature type="repeat" description="PPR" evidence="3">
    <location>
        <begin position="281"/>
        <end position="315"/>
    </location>
</feature>